<gene>
    <name evidence="3" type="ORF">NCTC13354_00922</name>
</gene>
<dbReference type="NCBIfam" id="TIGR02675">
    <property type="entry name" value="tape_meas_nterm"/>
    <property type="match status" value="1"/>
</dbReference>
<evidence type="ECO:0000313" key="4">
    <source>
        <dbReference type="Proteomes" id="UP000269542"/>
    </source>
</evidence>
<dbReference type="Proteomes" id="UP000269542">
    <property type="component" value="Chromosome"/>
</dbReference>
<name>A0A3S4Z566_9ACTO</name>
<dbReference type="OrthoDB" id="2183194at2"/>
<feature type="domain" description="Tape measure protein N-terminal" evidence="2">
    <location>
        <begin position="80"/>
        <end position="251"/>
    </location>
</feature>
<feature type="coiled-coil region" evidence="1">
    <location>
        <begin position="640"/>
        <end position="667"/>
    </location>
</feature>
<dbReference type="AlphaFoldDB" id="A0A3S4Z566"/>
<evidence type="ECO:0000259" key="2">
    <source>
        <dbReference type="Pfam" id="PF20155"/>
    </source>
</evidence>
<dbReference type="RefSeq" id="WP_126416352.1">
    <property type="nucleotide sequence ID" value="NZ_LR134476.1"/>
</dbReference>
<proteinExistence type="predicted"/>
<dbReference type="InterPro" id="IPR013491">
    <property type="entry name" value="Tape_meas_N"/>
</dbReference>
<evidence type="ECO:0000256" key="1">
    <source>
        <dbReference type="SAM" id="Coils"/>
    </source>
</evidence>
<evidence type="ECO:0000313" key="3">
    <source>
        <dbReference type="EMBL" id="VEI13211.1"/>
    </source>
</evidence>
<dbReference type="EMBL" id="LR134476">
    <property type="protein sequence ID" value="VEI13211.1"/>
    <property type="molecule type" value="Genomic_DNA"/>
</dbReference>
<dbReference type="KEGG" id="tbw:NCTC13354_00922"/>
<reference evidence="3 4" key="1">
    <citation type="submission" date="2018-12" db="EMBL/GenBank/DDBJ databases">
        <authorList>
            <consortium name="Pathogen Informatics"/>
        </authorList>
    </citation>
    <scope>NUCLEOTIDE SEQUENCE [LARGE SCALE GENOMIC DNA]</scope>
    <source>
        <strain evidence="3 4">NCTC13354</strain>
    </source>
</reference>
<keyword evidence="1" id="KW-0175">Coiled coil</keyword>
<accession>A0A3S4Z566</accession>
<dbReference type="Pfam" id="PF20155">
    <property type="entry name" value="TMP_3"/>
    <property type="match status" value="1"/>
</dbReference>
<protein>
    <submittedName>
        <fullName evidence="3">Phage-related protein</fullName>
    </submittedName>
</protein>
<sequence>MAVELAKAYVQIVPSMRGTVPALKKELGGVAKSSGVSSVGKQIGGRLTSAIGKTLKTGVVAAGVATGGVLATSLSKGFGRLRAFEQAEKSLEGMGLAADQVATVMANANAAVDGTAFGLDAAATAARGLVAAGVEPGEQLERVLTLVGDSAAQAGTSMDEMGVIWQKVAAKGRLQGDEALQLMERGIPIYQMVADQLGITAEEATKLGSQGKISFDMFADAMESSFGGTALRMGETVTGSFQNVGAALGRLGQGILAGPFADLPGLFMSVRDRINAITPAVTEFSDKAYKGLKGVAEILSGASFSDNLFAVFGSQTSKVVGSLRRLRGGLDDVKGAVAGFSQAVQVEFGRLRTVRLDDWLAGFDRVGQFFTDTTARLVGVGTALVPVVSHFAQAGAVLAGGVFSAVERLTPAFLDLASAVVEAGTPVSAVLVPTASAVVALATPLVNLVGSLVEGMSRLPGPVLAAGAAFIMLKRHSEGITGAVTKMRGAWDTLKLRKHLASMEMTAAGASGLQGAMTLAGTAVRGLGAAFKSLLVANLPMLAITGIVSAIAAFNSTSEKGKQQAESLANSFDELGQATDDTKRQIVDMLADDDLPNRFEKVGISTKEVTDALLEGGDAVENLKSRLQDMREEALATGDYQLANGELKNLQDALDKQSKKVDEAKGKWGLYNDVIGSSAAEQNKLEDAIKGVIEADKARQDQLAGVQNAALAARAAERDYAQTVEDAMAKMADSEATARDREAALDAIAKATRNTAEAAAEAGKPQEELNAIIARGEEDFRKAAEAAGMNAAEIDELWKTIGMAPDSVVTRVDVDTMAAWTGLADLKVGIDSTSGLVTIDGDPMLGHTKLRDLKGAIDNEDGTVTINGNRVPADQTLDEFLASVVESHEYVTIDGDRVKADGVLQDTLAAIRRGEESVTIDGKDYKARSVLNQLQAQVQRTHGHVNIGANPANFDSWVSRVRGKVVGTAYIQIGATGSGVRMLQQAQGGVLEFYAHGGLKEKHVAQIAPAGAWRVWAEPETGGEAYIPLAASKRARSTQILAEVADRFGYQLQRYADGGLAGVSSSVSAGLPRSVVLQVGDREFTAYVSEVADARMSVNPGVAAANDLVANHARYRSQLGGF</sequence>
<organism evidence="3 4">
    <name type="scientific">Trueperella bialowiezensis</name>
    <dbReference type="NCBI Taxonomy" id="312285"/>
    <lineage>
        <taxon>Bacteria</taxon>
        <taxon>Bacillati</taxon>
        <taxon>Actinomycetota</taxon>
        <taxon>Actinomycetes</taxon>
        <taxon>Actinomycetales</taxon>
        <taxon>Actinomycetaceae</taxon>
        <taxon>Trueperella</taxon>
    </lineage>
</organism>
<keyword evidence="4" id="KW-1185">Reference proteome</keyword>